<name>A0ABM3K5F6_BACDO</name>
<organism evidence="2 3">
    <name type="scientific">Bactrocera dorsalis</name>
    <name type="common">Oriental fruit fly</name>
    <name type="synonym">Dacus dorsalis</name>
    <dbReference type="NCBI Taxonomy" id="27457"/>
    <lineage>
        <taxon>Eukaryota</taxon>
        <taxon>Metazoa</taxon>
        <taxon>Ecdysozoa</taxon>
        <taxon>Arthropoda</taxon>
        <taxon>Hexapoda</taxon>
        <taxon>Insecta</taxon>
        <taxon>Pterygota</taxon>
        <taxon>Neoptera</taxon>
        <taxon>Endopterygota</taxon>
        <taxon>Diptera</taxon>
        <taxon>Brachycera</taxon>
        <taxon>Muscomorpha</taxon>
        <taxon>Tephritoidea</taxon>
        <taxon>Tephritidae</taxon>
        <taxon>Bactrocera</taxon>
        <taxon>Bactrocera</taxon>
    </lineage>
</organism>
<protein>
    <submittedName>
        <fullName evidence="3">Uncharacterized protein LOC125779407</fullName>
    </submittedName>
</protein>
<dbReference type="GeneID" id="125779407"/>
<keyword evidence="1" id="KW-0732">Signal</keyword>
<keyword evidence="2" id="KW-1185">Reference proteome</keyword>
<dbReference type="Proteomes" id="UP001652620">
    <property type="component" value="Chromosome 6"/>
</dbReference>
<reference evidence="3" key="1">
    <citation type="submission" date="2025-08" db="UniProtKB">
        <authorList>
            <consortium name="RefSeq"/>
        </authorList>
    </citation>
    <scope>IDENTIFICATION</scope>
    <source>
        <tissue evidence="3">Adult</tissue>
    </source>
</reference>
<evidence type="ECO:0000256" key="1">
    <source>
        <dbReference type="SAM" id="SignalP"/>
    </source>
</evidence>
<accession>A0ABM3K5F6</accession>
<evidence type="ECO:0000313" key="2">
    <source>
        <dbReference type="Proteomes" id="UP001652620"/>
    </source>
</evidence>
<evidence type="ECO:0000313" key="3">
    <source>
        <dbReference type="RefSeq" id="XP_049316715.1"/>
    </source>
</evidence>
<feature type="signal peptide" evidence="1">
    <location>
        <begin position="1"/>
        <end position="28"/>
    </location>
</feature>
<feature type="chain" id="PRO_5045231827" evidence="1">
    <location>
        <begin position="29"/>
        <end position="309"/>
    </location>
</feature>
<dbReference type="RefSeq" id="XP_049316715.1">
    <property type="nucleotide sequence ID" value="XM_049460758.1"/>
</dbReference>
<proteinExistence type="predicted"/>
<sequence>MELVFCWNIKLDLLWLACRLNILETVLSKVFTFCFGPSSSPDIPLFKRFQAAWPSIHLNNLKPLEKATDKDNLNVNAVNSLLDILMTETQSRDDYMELIELSLLGLGHSLDNVHWRAPGALHRARWMAKLLYAIKIFLFREEDVFETTQREKSQLERFVKFRMLVYVKYWFEAPMAANAPWSDLSLWKDMTTYEAIDPQISEVVKNAIKSHLWYLSDELVGLSLFSDKVTNNANAETVKKIRCEPTDRKVRGDSSLLSDQAELADFANQRSLQVFEKVKINSTFLNTDPNEWNINQHWRETNRKKPESC</sequence>
<gene>
    <name evidence="3" type="primary">LOC125779407</name>
</gene>